<accession>A0A975SZF9</accession>
<gene>
    <name evidence="1" type="ORF">KRR39_02740</name>
</gene>
<proteinExistence type="predicted"/>
<reference evidence="1" key="1">
    <citation type="submission" date="2021-06" db="EMBL/GenBank/DDBJ databases">
        <title>Complete genome sequence of Nocardioides sp. G188.</title>
        <authorList>
            <person name="Im W.-T."/>
        </authorList>
    </citation>
    <scope>NUCLEOTIDE SEQUENCE</scope>
    <source>
        <strain evidence="1">G188</strain>
    </source>
</reference>
<dbReference type="KEGG" id="nps:KRR39_02740"/>
<evidence type="ECO:0000313" key="2">
    <source>
        <dbReference type="Proteomes" id="UP000683575"/>
    </source>
</evidence>
<evidence type="ECO:0000313" key="1">
    <source>
        <dbReference type="EMBL" id="QWZ08789.1"/>
    </source>
</evidence>
<protein>
    <submittedName>
        <fullName evidence="1">Uncharacterized protein</fullName>
    </submittedName>
</protein>
<dbReference type="EMBL" id="CP077062">
    <property type="protein sequence ID" value="QWZ08789.1"/>
    <property type="molecule type" value="Genomic_DNA"/>
</dbReference>
<name>A0A975SZF9_9ACTN</name>
<dbReference type="RefSeq" id="WP_216940562.1">
    <property type="nucleotide sequence ID" value="NZ_CP077062.1"/>
</dbReference>
<sequence>MSINGLVPAALLANLGDVEVASQEMRTVLTGHFRDQAEVYGFLERLRAYALEVVEVRRIEHDPPDQKTKGA</sequence>
<organism evidence="1 2">
    <name type="scientific">Nocardioides panacis</name>
    <dbReference type="NCBI Taxonomy" id="2849501"/>
    <lineage>
        <taxon>Bacteria</taxon>
        <taxon>Bacillati</taxon>
        <taxon>Actinomycetota</taxon>
        <taxon>Actinomycetes</taxon>
        <taxon>Propionibacteriales</taxon>
        <taxon>Nocardioidaceae</taxon>
        <taxon>Nocardioides</taxon>
    </lineage>
</organism>
<dbReference type="Proteomes" id="UP000683575">
    <property type="component" value="Chromosome"/>
</dbReference>
<dbReference type="AlphaFoldDB" id="A0A975SZF9"/>
<keyword evidence="2" id="KW-1185">Reference proteome</keyword>